<organism evidence="1">
    <name type="scientific">Arion vulgaris</name>
    <dbReference type="NCBI Taxonomy" id="1028688"/>
    <lineage>
        <taxon>Eukaryota</taxon>
        <taxon>Metazoa</taxon>
        <taxon>Spiralia</taxon>
        <taxon>Lophotrochozoa</taxon>
        <taxon>Mollusca</taxon>
        <taxon>Gastropoda</taxon>
        <taxon>Heterobranchia</taxon>
        <taxon>Euthyneura</taxon>
        <taxon>Panpulmonata</taxon>
        <taxon>Eupulmonata</taxon>
        <taxon>Stylommatophora</taxon>
        <taxon>Helicina</taxon>
        <taxon>Arionoidea</taxon>
        <taxon>Arionidae</taxon>
        <taxon>Arion</taxon>
    </lineage>
</organism>
<sequence length="57" mass="6551">MPKDTYNRAVCFVAPTKTPLSPFTTSKLKLLQNSMPSYETKQQNQHKLCKVKEIHVT</sequence>
<evidence type="ECO:0000313" key="1">
    <source>
        <dbReference type="EMBL" id="CEK70779.1"/>
    </source>
</evidence>
<accession>A0A0B6ZQ53</accession>
<dbReference type="EMBL" id="HACG01023914">
    <property type="protein sequence ID" value="CEK70779.1"/>
    <property type="molecule type" value="Transcribed_RNA"/>
</dbReference>
<gene>
    <name evidence="1" type="primary">ORF75601</name>
</gene>
<name>A0A0B6ZQ53_9EUPU</name>
<proteinExistence type="predicted"/>
<reference evidence="1" key="1">
    <citation type="submission" date="2014-12" db="EMBL/GenBank/DDBJ databases">
        <title>Insight into the proteome of Arion vulgaris.</title>
        <authorList>
            <person name="Aradska J."/>
            <person name="Bulat T."/>
            <person name="Smidak R."/>
            <person name="Sarate P."/>
            <person name="Gangsoo J."/>
            <person name="Sialana F."/>
            <person name="Bilban M."/>
            <person name="Lubec G."/>
        </authorList>
    </citation>
    <scope>NUCLEOTIDE SEQUENCE</scope>
    <source>
        <tissue evidence="1">Skin</tissue>
    </source>
</reference>
<dbReference type="AlphaFoldDB" id="A0A0B6ZQ53"/>
<protein>
    <submittedName>
        <fullName evidence="1">Uncharacterized protein</fullName>
    </submittedName>
</protein>